<dbReference type="AlphaFoldDB" id="A0A0D1XSG0"/>
<gene>
    <name evidence="2" type="ORF">PV09_03557</name>
</gene>
<reference evidence="2 3" key="1">
    <citation type="submission" date="2015-01" db="EMBL/GenBank/DDBJ databases">
        <title>The Genome Sequence of Ochroconis gallopava CBS43764.</title>
        <authorList>
            <consortium name="The Broad Institute Genomics Platform"/>
            <person name="Cuomo C."/>
            <person name="de Hoog S."/>
            <person name="Gorbushina A."/>
            <person name="Stielow B."/>
            <person name="Teixiera M."/>
            <person name="Abouelleil A."/>
            <person name="Chapman S.B."/>
            <person name="Priest M."/>
            <person name="Young S.K."/>
            <person name="Wortman J."/>
            <person name="Nusbaum C."/>
            <person name="Birren B."/>
        </authorList>
    </citation>
    <scope>NUCLEOTIDE SEQUENCE [LARGE SCALE GENOMIC DNA]</scope>
    <source>
        <strain evidence="2 3">CBS 43764</strain>
    </source>
</reference>
<sequence length="106" mass="12168">MMGFLSKLQARKELNRLEDRYVRRNNRNAWKSDFEYVNGEYVFKNRQQVDPPASRTAQKQANPNPRFSTARPPTDSSYGSEASKPSSAASSSSKPSKRFSTSFVWR</sequence>
<dbReference type="GeneID" id="27311530"/>
<dbReference type="InParanoid" id="A0A0D1XSG0"/>
<proteinExistence type="predicted"/>
<feature type="region of interest" description="Disordered" evidence="1">
    <location>
        <begin position="46"/>
        <end position="106"/>
    </location>
</feature>
<dbReference type="OrthoDB" id="5285218at2759"/>
<dbReference type="EMBL" id="KN847537">
    <property type="protein sequence ID" value="KIW05696.1"/>
    <property type="molecule type" value="Genomic_DNA"/>
</dbReference>
<evidence type="ECO:0000256" key="1">
    <source>
        <dbReference type="SAM" id="MobiDB-lite"/>
    </source>
</evidence>
<protein>
    <submittedName>
        <fullName evidence="2">Uncharacterized protein</fullName>
    </submittedName>
</protein>
<organism evidence="2 3">
    <name type="scientific">Verruconis gallopava</name>
    <dbReference type="NCBI Taxonomy" id="253628"/>
    <lineage>
        <taxon>Eukaryota</taxon>
        <taxon>Fungi</taxon>
        <taxon>Dikarya</taxon>
        <taxon>Ascomycota</taxon>
        <taxon>Pezizomycotina</taxon>
        <taxon>Dothideomycetes</taxon>
        <taxon>Pleosporomycetidae</taxon>
        <taxon>Venturiales</taxon>
        <taxon>Sympoventuriaceae</taxon>
        <taxon>Verruconis</taxon>
    </lineage>
</organism>
<dbReference type="Proteomes" id="UP000053259">
    <property type="component" value="Unassembled WGS sequence"/>
</dbReference>
<feature type="compositionally biased region" description="Polar residues" evidence="1">
    <location>
        <begin position="55"/>
        <end position="67"/>
    </location>
</feature>
<evidence type="ECO:0000313" key="2">
    <source>
        <dbReference type="EMBL" id="KIW05696.1"/>
    </source>
</evidence>
<dbReference type="HOGENOM" id="CLU_2225250_0_0_1"/>
<feature type="compositionally biased region" description="Low complexity" evidence="1">
    <location>
        <begin position="82"/>
        <end position="94"/>
    </location>
</feature>
<dbReference type="RefSeq" id="XP_016215565.1">
    <property type="nucleotide sequence ID" value="XM_016356772.1"/>
</dbReference>
<dbReference type="VEuPathDB" id="FungiDB:PV09_03557"/>
<name>A0A0D1XSG0_9PEZI</name>
<accession>A0A0D1XSG0</accession>
<keyword evidence="3" id="KW-1185">Reference proteome</keyword>
<evidence type="ECO:0000313" key="3">
    <source>
        <dbReference type="Proteomes" id="UP000053259"/>
    </source>
</evidence>